<evidence type="ECO:0000313" key="2">
    <source>
        <dbReference type="Proteomes" id="UP000647172"/>
    </source>
</evidence>
<protein>
    <submittedName>
        <fullName evidence="1">Uncharacterized protein</fullName>
    </submittedName>
</protein>
<dbReference type="Proteomes" id="UP000647172">
    <property type="component" value="Unassembled WGS sequence"/>
</dbReference>
<dbReference type="AlphaFoldDB" id="A0A919JKU5"/>
<gene>
    <name evidence="1" type="ORF">Ani05nite_45310</name>
</gene>
<accession>A0A919JKU5</accession>
<keyword evidence="2" id="KW-1185">Reference proteome</keyword>
<comment type="caution">
    <text evidence="1">The sequence shown here is derived from an EMBL/GenBank/DDBJ whole genome shotgun (WGS) entry which is preliminary data.</text>
</comment>
<evidence type="ECO:0000313" key="1">
    <source>
        <dbReference type="EMBL" id="GIE50997.1"/>
    </source>
</evidence>
<name>A0A919JKU5_9ACTN</name>
<dbReference type="EMBL" id="BOMQ01000053">
    <property type="protein sequence ID" value="GIE50997.1"/>
    <property type="molecule type" value="Genomic_DNA"/>
</dbReference>
<proteinExistence type="predicted"/>
<sequence length="171" mass="18703">MHAQVLQLLTQRLARPLTGSGSELLGRAAFAQFADRDAAAFVARFADKAVTTLRDGRRHDFIAIPPGGGIAVWCNTWPGTHLEALPLRFGSYADQLAGKASWLVERGVRLAGLLEIDAYVGEPDDLEVEYSFLPGRLVGGVRAPDARWSNIMLNVHLCSDEQRQALEGFMD</sequence>
<organism evidence="1 2">
    <name type="scientific">Actinoplanes nipponensis</name>
    <dbReference type="NCBI Taxonomy" id="135950"/>
    <lineage>
        <taxon>Bacteria</taxon>
        <taxon>Bacillati</taxon>
        <taxon>Actinomycetota</taxon>
        <taxon>Actinomycetes</taxon>
        <taxon>Micromonosporales</taxon>
        <taxon>Micromonosporaceae</taxon>
        <taxon>Actinoplanes</taxon>
    </lineage>
</organism>
<reference evidence="1" key="1">
    <citation type="submission" date="2021-01" db="EMBL/GenBank/DDBJ databases">
        <title>Whole genome shotgun sequence of Actinoplanes nipponensis NBRC 14063.</title>
        <authorList>
            <person name="Komaki H."/>
            <person name="Tamura T."/>
        </authorList>
    </citation>
    <scope>NUCLEOTIDE SEQUENCE</scope>
    <source>
        <strain evidence="1">NBRC 14063</strain>
    </source>
</reference>